<evidence type="ECO:0000313" key="1">
    <source>
        <dbReference type="EMBL" id="MPN04540.1"/>
    </source>
</evidence>
<organism evidence="1">
    <name type="scientific">bioreactor metagenome</name>
    <dbReference type="NCBI Taxonomy" id="1076179"/>
    <lineage>
        <taxon>unclassified sequences</taxon>
        <taxon>metagenomes</taxon>
        <taxon>ecological metagenomes</taxon>
    </lineage>
</organism>
<comment type="caution">
    <text evidence="1">The sequence shown here is derived from an EMBL/GenBank/DDBJ whole genome shotgun (WGS) entry which is preliminary data.</text>
</comment>
<proteinExistence type="predicted"/>
<reference evidence="1" key="1">
    <citation type="submission" date="2019-08" db="EMBL/GenBank/DDBJ databases">
        <authorList>
            <person name="Kucharzyk K."/>
            <person name="Murdoch R.W."/>
            <person name="Higgins S."/>
            <person name="Loffler F."/>
        </authorList>
    </citation>
    <scope>NUCLEOTIDE SEQUENCE</scope>
</reference>
<accession>A0A645ESZ8</accession>
<protein>
    <submittedName>
        <fullName evidence="1">Uncharacterized protein</fullName>
    </submittedName>
</protein>
<gene>
    <name evidence="1" type="ORF">SDC9_151781</name>
</gene>
<sequence>MLSLQLLRQPRYLQHLGIKPLIRQIHQREIHRMRRSDVFGSNASALHPDGRGQCRLGLVNRHPLPCILRQLKTLIGFHGKLGVHRQIDRLIPGPARQNDGVFHPLLAAGADSRVGFILPFDQHIAKQRAQLHLTPGPAGLDV</sequence>
<name>A0A645ESZ8_9ZZZZ</name>
<dbReference type="EMBL" id="VSSQ01050450">
    <property type="protein sequence ID" value="MPN04540.1"/>
    <property type="molecule type" value="Genomic_DNA"/>
</dbReference>
<dbReference type="AlphaFoldDB" id="A0A645ESZ8"/>